<keyword evidence="3" id="KW-0732">Signal</keyword>
<keyword evidence="2" id="KW-0472">Membrane</keyword>
<keyword evidence="2" id="KW-0812">Transmembrane</keyword>
<evidence type="ECO:0000256" key="3">
    <source>
        <dbReference type="SAM" id="SignalP"/>
    </source>
</evidence>
<feature type="compositionally biased region" description="Low complexity" evidence="1">
    <location>
        <begin position="85"/>
        <end position="95"/>
    </location>
</feature>
<dbReference type="Proteomes" id="UP000298030">
    <property type="component" value="Unassembled WGS sequence"/>
</dbReference>
<feature type="signal peptide" evidence="3">
    <location>
        <begin position="1"/>
        <end position="27"/>
    </location>
</feature>
<keyword evidence="5" id="KW-1185">Reference proteome</keyword>
<evidence type="ECO:0000256" key="1">
    <source>
        <dbReference type="SAM" id="MobiDB-lite"/>
    </source>
</evidence>
<feature type="compositionally biased region" description="Low complexity" evidence="1">
    <location>
        <begin position="124"/>
        <end position="139"/>
    </location>
</feature>
<evidence type="ECO:0000313" key="5">
    <source>
        <dbReference type="Proteomes" id="UP000298030"/>
    </source>
</evidence>
<proteinExistence type="predicted"/>
<feature type="transmembrane region" description="Helical" evidence="2">
    <location>
        <begin position="40"/>
        <end position="62"/>
    </location>
</feature>
<keyword evidence="2" id="KW-1133">Transmembrane helix</keyword>
<feature type="region of interest" description="Disordered" evidence="1">
    <location>
        <begin position="79"/>
        <end position="140"/>
    </location>
</feature>
<dbReference type="OrthoDB" id="3069731at2759"/>
<sequence>MTAMFLPQTLSTTHLLVVLNLVYAANAQIGYRERTRSPARIIAGAIVGGIALLFFVCAFMMFSRRRRAARMVQLGSIPRPHAGEQPYVGPQQYGPPGSPPIINSNGQYIPQGGYAPWQAPYTPGQPSYPSQQGPYLPQQAHYGEKPQEDQLPAYSREKAPEVGTQVRSDTPLSEIHAPNGRLLSSSPVHQRIAPFKRRLQFIPITHRTTSPLLADSELRIARRLNL</sequence>
<feature type="chain" id="PRO_5021319323" evidence="3">
    <location>
        <begin position="28"/>
        <end position="226"/>
    </location>
</feature>
<name>A0A4Y7ST62_COPMI</name>
<reference evidence="4 5" key="1">
    <citation type="journal article" date="2019" name="Nat. Ecol. Evol.">
        <title>Megaphylogeny resolves global patterns of mushroom evolution.</title>
        <authorList>
            <person name="Varga T."/>
            <person name="Krizsan K."/>
            <person name="Foldi C."/>
            <person name="Dima B."/>
            <person name="Sanchez-Garcia M."/>
            <person name="Sanchez-Ramirez S."/>
            <person name="Szollosi G.J."/>
            <person name="Szarkandi J.G."/>
            <person name="Papp V."/>
            <person name="Albert L."/>
            <person name="Andreopoulos W."/>
            <person name="Angelini C."/>
            <person name="Antonin V."/>
            <person name="Barry K.W."/>
            <person name="Bougher N.L."/>
            <person name="Buchanan P."/>
            <person name="Buyck B."/>
            <person name="Bense V."/>
            <person name="Catcheside P."/>
            <person name="Chovatia M."/>
            <person name="Cooper J."/>
            <person name="Damon W."/>
            <person name="Desjardin D."/>
            <person name="Finy P."/>
            <person name="Geml J."/>
            <person name="Haridas S."/>
            <person name="Hughes K."/>
            <person name="Justo A."/>
            <person name="Karasinski D."/>
            <person name="Kautmanova I."/>
            <person name="Kiss B."/>
            <person name="Kocsube S."/>
            <person name="Kotiranta H."/>
            <person name="LaButti K.M."/>
            <person name="Lechner B.E."/>
            <person name="Liimatainen K."/>
            <person name="Lipzen A."/>
            <person name="Lukacs Z."/>
            <person name="Mihaltcheva S."/>
            <person name="Morgado L.N."/>
            <person name="Niskanen T."/>
            <person name="Noordeloos M.E."/>
            <person name="Ohm R.A."/>
            <person name="Ortiz-Santana B."/>
            <person name="Ovrebo C."/>
            <person name="Racz N."/>
            <person name="Riley R."/>
            <person name="Savchenko A."/>
            <person name="Shiryaev A."/>
            <person name="Soop K."/>
            <person name="Spirin V."/>
            <person name="Szebenyi C."/>
            <person name="Tomsovsky M."/>
            <person name="Tulloss R.E."/>
            <person name="Uehling J."/>
            <person name="Grigoriev I.V."/>
            <person name="Vagvolgyi C."/>
            <person name="Papp T."/>
            <person name="Martin F.M."/>
            <person name="Miettinen O."/>
            <person name="Hibbett D.S."/>
            <person name="Nagy L.G."/>
        </authorList>
    </citation>
    <scope>NUCLEOTIDE SEQUENCE [LARGE SCALE GENOMIC DNA]</scope>
    <source>
        <strain evidence="4 5">FP101781</strain>
    </source>
</reference>
<organism evidence="4 5">
    <name type="scientific">Coprinellus micaceus</name>
    <name type="common">Glistening ink-cap mushroom</name>
    <name type="synonym">Coprinus micaceus</name>
    <dbReference type="NCBI Taxonomy" id="71717"/>
    <lineage>
        <taxon>Eukaryota</taxon>
        <taxon>Fungi</taxon>
        <taxon>Dikarya</taxon>
        <taxon>Basidiomycota</taxon>
        <taxon>Agaricomycotina</taxon>
        <taxon>Agaricomycetes</taxon>
        <taxon>Agaricomycetidae</taxon>
        <taxon>Agaricales</taxon>
        <taxon>Agaricineae</taxon>
        <taxon>Psathyrellaceae</taxon>
        <taxon>Coprinellus</taxon>
    </lineage>
</organism>
<evidence type="ECO:0000256" key="2">
    <source>
        <dbReference type="SAM" id="Phobius"/>
    </source>
</evidence>
<evidence type="ECO:0000313" key="4">
    <source>
        <dbReference type="EMBL" id="TEB24901.1"/>
    </source>
</evidence>
<dbReference type="AlphaFoldDB" id="A0A4Y7ST62"/>
<comment type="caution">
    <text evidence="4">The sequence shown here is derived from an EMBL/GenBank/DDBJ whole genome shotgun (WGS) entry which is preliminary data.</text>
</comment>
<protein>
    <submittedName>
        <fullName evidence="4">Uncharacterized protein</fullName>
    </submittedName>
</protein>
<accession>A0A4Y7ST62</accession>
<dbReference type="EMBL" id="QPFP01000062">
    <property type="protein sequence ID" value="TEB24901.1"/>
    <property type="molecule type" value="Genomic_DNA"/>
</dbReference>
<gene>
    <name evidence="4" type="ORF">FA13DRAFT_1281127</name>
</gene>